<dbReference type="Gene3D" id="3.10.20.90">
    <property type="entry name" value="Phosphatidylinositol 3-kinase Catalytic Subunit, Chain A, domain 1"/>
    <property type="match status" value="1"/>
</dbReference>
<feature type="non-terminal residue" evidence="5">
    <location>
        <position position="1"/>
    </location>
</feature>
<dbReference type="PANTHER" id="PTHR24171">
    <property type="entry name" value="ANKYRIN REPEAT DOMAIN-CONTAINING PROTEIN 39-RELATED"/>
    <property type="match status" value="1"/>
</dbReference>
<keyword evidence="2 3" id="KW-0040">ANK repeat</keyword>
<sequence>AMQDTADMADQATRLDDFLLGRSGLHRAAEQGDAAEVQRLIEAGADLELQDQTSLRRRPLHYAAEQGDVEVVQRLLAAKAAVEAEDGLFRQRPLHWAAYGGHRHVIERLLAAKADVEAQTESGNRPLHLAAREGHPRVVKRLLAANAEVEAENHAGETPFDRAKQREERTVMGVLRPVHVLLMSGQDVSCDPQPDRTVRELREEVQKKLQLENTKVLELIASSGEKLRDELTLNEANVDYGGFLSAIV</sequence>
<gene>
    <name evidence="5" type="ORF">SCF082_LOCUS7089</name>
</gene>
<feature type="non-terminal residue" evidence="5">
    <location>
        <position position="248"/>
    </location>
</feature>
<dbReference type="Pfam" id="PF12796">
    <property type="entry name" value="Ank_2"/>
    <property type="match status" value="1"/>
</dbReference>
<evidence type="ECO:0000313" key="6">
    <source>
        <dbReference type="Proteomes" id="UP001642464"/>
    </source>
</evidence>
<dbReference type="SMART" id="SM00248">
    <property type="entry name" value="ANK"/>
    <property type="match status" value="4"/>
</dbReference>
<evidence type="ECO:0000259" key="4">
    <source>
        <dbReference type="PROSITE" id="PS50053"/>
    </source>
</evidence>
<dbReference type="Gene3D" id="1.25.40.20">
    <property type="entry name" value="Ankyrin repeat-containing domain"/>
    <property type="match status" value="2"/>
</dbReference>
<dbReference type="PROSITE" id="PS50297">
    <property type="entry name" value="ANK_REP_REGION"/>
    <property type="match status" value="4"/>
</dbReference>
<feature type="repeat" description="ANK" evidence="3">
    <location>
        <begin position="89"/>
        <end position="121"/>
    </location>
</feature>
<proteinExistence type="predicted"/>
<dbReference type="InterPro" id="IPR002110">
    <property type="entry name" value="Ankyrin_rpt"/>
</dbReference>
<dbReference type="EMBL" id="CAXAMM010003956">
    <property type="protein sequence ID" value="CAK9001824.1"/>
    <property type="molecule type" value="Genomic_DNA"/>
</dbReference>
<keyword evidence="1" id="KW-0677">Repeat</keyword>
<feature type="repeat" description="ANK" evidence="3">
    <location>
        <begin position="20"/>
        <end position="52"/>
    </location>
</feature>
<protein>
    <submittedName>
        <fullName evidence="5">Ankyrin repeat domain-containing protein 1</fullName>
    </submittedName>
</protein>
<accession>A0ABP0IK97</accession>
<comment type="caution">
    <text evidence="5">The sequence shown here is derived from an EMBL/GenBank/DDBJ whole genome shotgun (WGS) entry which is preliminary data.</text>
</comment>
<dbReference type="CDD" id="cd17039">
    <property type="entry name" value="Ubl_ubiquitin_like"/>
    <property type="match status" value="1"/>
</dbReference>
<dbReference type="Proteomes" id="UP001642464">
    <property type="component" value="Unassembled WGS sequence"/>
</dbReference>
<dbReference type="PROSITE" id="PS50088">
    <property type="entry name" value="ANK_REPEAT"/>
    <property type="match status" value="4"/>
</dbReference>
<feature type="repeat" description="ANK" evidence="3">
    <location>
        <begin position="55"/>
        <end position="87"/>
    </location>
</feature>
<evidence type="ECO:0000313" key="5">
    <source>
        <dbReference type="EMBL" id="CAK9001824.1"/>
    </source>
</evidence>
<feature type="domain" description="Ubiquitin-like" evidence="4">
    <location>
        <begin position="176"/>
        <end position="248"/>
    </location>
</feature>
<dbReference type="SUPFAM" id="SSF54236">
    <property type="entry name" value="Ubiquitin-like"/>
    <property type="match status" value="1"/>
</dbReference>
<keyword evidence="6" id="KW-1185">Reference proteome</keyword>
<organism evidence="5 6">
    <name type="scientific">Durusdinium trenchii</name>
    <dbReference type="NCBI Taxonomy" id="1381693"/>
    <lineage>
        <taxon>Eukaryota</taxon>
        <taxon>Sar</taxon>
        <taxon>Alveolata</taxon>
        <taxon>Dinophyceae</taxon>
        <taxon>Suessiales</taxon>
        <taxon>Symbiodiniaceae</taxon>
        <taxon>Durusdinium</taxon>
    </lineage>
</organism>
<evidence type="ECO:0000256" key="2">
    <source>
        <dbReference type="ARBA" id="ARBA00023043"/>
    </source>
</evidence>
<evidence type="ECO:0000256" key="1">
    <source>
        <dbReference type="ARBA" id="ARBA00022737"/>
    </source>
</evidence>
<name>A0ABP0IK97_9DINO</name>
<dbReference type="InterPro" id="IPR000626">
    <property type="entry name" value="Ubiquitin-like_dom"/>
</dbReference>
<feature type="repeat" description="ANK" evidence="3">
    <location>
        <begin position="122"/>
        <end position="154"/>
    </location>
</feature>
<evidence type="ECO:0000256" key="3">
    <source>
        <dbReference type="PROSITE-ProRule" id="PRU00023"/>
    </source>
</evidence>
<dbReference type="InterPro" id="IPR029071">
    <property type="entry name" value="Ubiquitin-like_domsf"/>
</dbReference>
<dbReference type="SUPFAM" id="SSF48403">
    <property type="entry name" value="Ankyrin repeat"/>
    <property type="match status" value="1"/>
</dbReference>
<dbReference type="InterPro" id="IPR036770">
    <property type="entry name" value="Ankyrin_rpt-contain_sf"/>
</dbReference>
<reference evidence="5 6" key="1">
    <citation type="submission" date="2024-02" db="EMBL/GenBank/DDBJ databases">
        <authorList>
            <person name="Chen Y."/>
            <person name="Shah S."/>
            <person name="Dougan E. K."/>
            <person name="Thang M."/>
            <person name="Chan C."/>
        </authorList>
    </citation>
    <scope>NUCLEOTIDE SEQUENCE [LARGE SCALE GENOMIC DNA]</scope>
</reference>
<dbReference type="PROSITE" id="PS50053">
    <property type="entry name" value="UBIQUITIN_2"/>
    <property type="match status" value="1"/>
</dbReference>